<dbReference type="PANTHER" id="PTHR16305:SF35">
    <property type="entry name" value="TRANSCRIPTIONAL ACTIVATOR DOMAIN"/>
    <property type="match status" value="1"/>
</dbReference>
<dbReference type="Pfam" id="PF13191">
    <property type="entry name" value="AAA_16"/>
    <property type="match status" value="1"/>
</dbReference>
<protein>
    <submittedName>
        <fullName evidence="4">DNA-binding CsgD family transcriptional regulator/tetratricopeptide (TPR) repeat protein</fullName>
    </submittedName>
</protein>
<dbReference type="Gene3D" id="1.10.10.10">
    <property type="entry name" value="Winged helix-like DNA-binding domain superfamily/Winged helix DNA-binding domain"/>
    <property type="match status" value="1"/>
</dbReference>
<dbReference type="PANTHER" id="PTHR16305">
    <property type="entry name" value="TESTICULAR SOLUBLE ADENYLYL CYCLASE"/>
    <property type="match status" value="1"/>
</dbReference>
<dbReference type="InterPro" id="IPR036388">
    <property type="entry name" value="WH-like_DNA-bd_sf"/>
</dbReference>
<keyword evidence="2" id="KW-0067">ATP-binding</keyword>
<dbReference type="SUPFAM" id="SSF52540">
    <property type="entry name" value="P-loop containing nucleoside triphosphate hydrolases"/>
    <property type="match status" value="1"/>
</dbReference>
<reference evidence="4 5" key="1">
    <citation type="submission" date="2021-03" db="EMBL/GenBank/DDBJ databases">
        <title>Sequencing the genomes of 1000 actinobacteria strains.</title>
        <authorList>
            <person name="Klenk H.-P."/>
        </authorList>
    </citation>
    <scope>NUCLEOTIDE SEQUENCE [LARGE SCALE GENOMIC DNA]</scope>
    <source>
        <strain evidence="4 5">DSM 46670</strain>
    </source>
</reference>
<dbReference type="InterPro" id="IPR016032">
    <property type="entry name" value="Sig_transdc_resp-reg_C-effctor"/>
</dbReference>
<sequence>MSGQANAVLLGGDAGVGKSRLLAELVTISRSAGATVFTGRCLDVDEAGLPYLPFVEALGRLTESQRAVAAKWPVLRRLMPGLTPAEPVESTMEQLRLFDAVGGLLSELAEQQPALIAIEDLHWADASTRDLVLFLVSRLYKQRILFVGTYRVDDLHRRHPMRPMLGELSRLAGVDILELKPFDKVDAVAFVQALADGALPSETVSKIAERSEGNAFFCEELTAAYGDSAGVPSGLAELLLARVERLSANGRKVVRAASVASQTATHASLAAVSGLDDDVLEESLRQAVQLHVLVAADGGYTFRHALLREAVYGDLLPGERVRLHAAYAGVVTSQALLAYHSFRSHDLPGALAASVRAAEQAGKMGALGEKLRHVEQALELWNVVPQPEESGTTELALVKMAAMAAHATGEIDRAVDYARSAVALADELGDPEPQAYTRTQLALALLPLEDRTQDIQSIVEQAWDLVRDRPASVARARTLALHAREWVWLWDVDVDLAEMEGFAKLAIADARQVGEPAIEVDAMATLAVFAEWAGDVEDSIKLGLAASDRAAAIGAYDVELRARKNTSVVLWTHNRREEALRLMESISRRSAEVGLTWGLTGIDARMELVCMRYAICDWAGALAAGDDIAGASTVARCRVLAPTLWVLAAMGDFDRIDKLAAKLAQGTDDPLSHQIASIGLAEAAIWRGDPRAAVDHVHTMFGHMATLTRPSVTDTMMATAIGLWALSDIAAEARVRRDTAAVEAAVIEGETLADNATELVPQTSVGRKYSEENHAETAAFTARVAAELSRLRGQDDMRLWEAACSSTFGSEYWKANAGWRWASALLAAGDRDKAAEQALSAYSSAVSLGAAPLRDALTVLARRGRITLPGTTAEPTTFLTPRELAVLELVASGLTNKQVGDQLYISQKTASVHLSRVMAKLGATNRTEVVSIAYDRGLLSR</sequence>
<dbReference type="SMART" id="SM00421">
    <property type="entry name" value="HTH_LUXR"/>
    <property type="match status" value="1"/>
</dbReference>
<dbReference type="SUPFAM" id="SSF46894">
    <property type="entry name" value="C-terminal effector domain of the bipartite response regulators"/>
    <property type="match status" value="1"/>
</dbReference>
<gene>
    <name evidence="4" type="ORF">JOF56_000662</name>
</gene>
<feature type="domain" description="HTH luxR-type" evidence="3">
    <location>
        <begin position="872"/>
        <end position="937"/>
    </location>
</feature>
<dbReference type="InterPro" id="IPR000792">
    <property type="entry name" value="Tscrpt_reg_LuxR_C"/>
</dbReference>
<keyword evidence="1" id="KW-0547">Nucleotide-binding</keyword>
<evidence type="ECO:0000259" key="3">
    <source>
        <dbReference type="PROSITE" id="PS50043"/>
    </source>
</evidence>
<dbReference type="PRINTS" id="PR00038">
    <property type="entry name" value="HTHLUXR"/>
</dbReference>
<accession>A0ABS4T774</accession>
<evidence type="ECO:0000256" key="2">
    <source>
        <dbReference type="ARBA" id="ARBA00022840"/>
    </source>
</evidence>
<keyword evidence="5" id="KW-1185">Reference proteome</keyword>
<dbReference type="Gene3D" id="1.25.40.10">
    <property type="entry name" value="Tetratricopeptide repeat domain"/>
    <property type="match status" value="1"/>
</dbReference>
<evidence type="ECO:0000313" key="5">
    <source>
        <dbReference type="Proteomes" id="UP001519332"/>
    </source>
</evidence>
<dbReference type="Proteomes" id="UP001519332">
    <property type="component" value="Unassembled WGS sequence"/>
</dbReference>
<dbReference type="InterPro" id="IPR041664">
    <property type="entry name" value="AAA_16"/>
</dbReference>
<dbReference type="Pfam" id="PF00196">
    <property type="entry name" value="GerE"/>
    <property type="match status" value="1"/>
</dbReference>
<dbReference type="PROSITE" id="PS50043">
    <property type="entry name" value="HTH_LUXR_2"/>
    <property type="match status" value="1"/>
</dbReference>
<dbReference type="CDD" id="cd06170">
    <property type="entry name" value="LuxR_C_like"/>
    <property type="match status" value="1"/>
</dbReference>
<comment type="caution">
    <text evidence="4">The sequence shown here is derived from an EMBL/GenBank/DDBJ whole genome shotgun (WGS) entry which is preliminary data.</text>
</comment>
<evidence type="ECO:0000256" key="1">
    <source>
        <dbReference type="ARBA" id="ARBA00022741"/>
    </source>
</evidence>
<dbReference type="GO" id="GO:0003677">
    <property type="term" value="F:DNA binding"/>
    <property type="evidence" value="ECO:0007669"/>
    <property type="project" value="UniProtKB-KW"/>
</dbReference>
<proteinExistence type="predicted"/>
<keyword evidence="4" id="KW-0238">DNA-binding</keyword>
<dbReference type="InterPro" id="IPR011990">
    <property type="entry name" value="TPR-like_helical_dom_sf"/>
</dbReference>
<dbReference type="EMBL" id="JAGINW010000001">
    <property type="protein sequence ID" value="MBP2320277.1"/>
    <property type="molecule type" value="Genomic_DNA"/>
</dbReference>
<name>A0ABS4T774_9PSEU</name>
<dbReference type="InterPro" id="IPR027417">
    <property type="entry name" value="P-loop_NTPase"/>
</dbReference>
<organism evidence="4 5">
    <name type="scientific">Kibdelosporangium banguiense</name>
    <dbReference type="NCBI Taxonomy" id="1365924"/>
    <lineage>
        <taxon>Bacteria</taxon>
        <taxon>Bacillati</taxon>
        <taxon>Actinomycetota</taxon>
        <taxon>Actinomycetes</taxon>
        <taxon>Pseudonocardiales</taxon>
        <taxon>Pseudonocardiaceae</taxon>
        <taxon>Kibdelosporangium</taxon>
    </lineage>
</organism>
<evidence type="ECO:0000313" key="4">
    <source>
        <dbReference type="EMBL" id="MBP2320277.1"/>
    </source>
</evidence>